<dbReference type="PROSITE" id="PS51900">
    <property type="entry name" value="CB"/>
    <property type="match status" value="1"/>
</dbReference>
<dbReference type="InterPro" id="IPR050090">
    <property type="entry name" value="Tyrosine_recombinase_XerCD"/>
</dbReference>
<dbReference type="PANTHER" id="PTHR30349">
    <property type="entry name" value="PHAGE INTEGRASE-RELATED"/>
    <property type="match status" value="1"/>
</dbReference>
<gene>
    <name evidence="8" type="ORF">EAH81_16520</name>
</gene>
<dbReference type="Gene3D" id="1.10.443.10">
    <property type="entry name" value="Intergrase catalytic core"/>
    <property type="match status" value="1"/>
</dbReference>
<evidence type="ECO:0000259" key="6">
    <source>
        <dbReference type="PROSITE" id="PS51898"/>
    </source>
</evidence>
<dbReference type="AlphaFoldDB" id="A0A502ENB5"/>
<evidence type="ECO:0000259" key="7">
    <source>
        <dbReference type="PROSITE" id="PS51900"/>
    </source>
</evidence>
<proteinExistence type="inferred from homology"/>
<dbReference type="OrthoDB" id="107900at2"/>
<evidence type="ECO:0000313" key="9">
    <source>
        <dbReference type="Proteomes" id="UP000319700"/>
    </source>
</evidence>
<feature type="domain" description="Tyr recombinase" evidence="6">
    <location>
        <begin position="123"/>
        <end position="312"/>
    </location>
</feature>
<dbReference type="EMBL" id="RCZH01000010">
    <property type="protein sequence ID" value="TPG38522.1"/>
    <property type="molecule type" value="Genomic_DNA"/>
</dbReference>
<dbReference type="PANTHER" id="PTHR30349:SF41">
    <property type="entry name" value="INTEGRASE_RECOMBINASE PROTEIN MJ0367-RELATED"/>
    <property type="match status" value="1"/>
</dbReference>
<dbReference type="RefSeq" id="WP_140509005.1">
    <property type="nucleotide sequence ID" value="NZ_RCZH01000010.1"/>
</dbReference>
<sequence length="342" mass="39935">MKKRITDFAEYLEAFFIEYLGAEINVSKHTVRSYRDTFVHLIDYMDNVQGISVNKLMMKDFDRDIILAFLNWLEEKRNNSIATRNQRYAAIRSFCQFLERKDPTRLATWQSMRSIRIKKKKKPSVNYLTVEEIRCILDQVSLKNRHGRRNLTILTLLYETGARVQELIDLTPASIRLEKPAIVRLHGKGNKSRIVPLRDQMVEILRTYIEENHLLIPSKKEHPLFFNSSGHKLTGSGITYILRTYVVMARTTEPELIHEKISPHCLRHSRAMHLLQAGVNLVYIRDLLGHVSIQTTEIYAKADSRFKREALEKASENFFNVDIKEASWNDDKELKSFLKGLA</sequence>
<keyword evidence="9" id="KW-1185">Reference proteome</keyword>
<dbReference type="InterPro" id="IPR011010">
    <property type="entry name" value="DNA_brk_join_enz"/>
</dbReference>
<dbReference type="InterPro" id="IPR002104">
    <property type="entry name" value="Integrase_catalytic"/>
</dbReference>
<dbReference type="Pfam" id="PF00589">
    <property type="entry name" value="Phage_integrase"/>
    <property type="match status" value="1"/>
</dbReference>
<comment type="caution">
    <text evidence="8">The sequence shown here is derived from an EMBL/GenBank/DDBJ whole genome shotgun (WGS) entry which is preliminary data.</text>
</comment>
<name>A0A502ENB5_9FLAO</name>
<dbReference type="PROSITE" id="PS51898">
    <property type="entry name" value="TYR_RECOMBINASE"/>
    <property type="match status" value="1"/>
</dbReference>
<reference evidence="8 9" key="1">
    <citation type="journal article" date="2019" name="Environ. Microbiol.">
        <title>Species interactions and distinct microbial communities in high Arctic permafrost affected cryosols are associated with the CH4 and CO2 gas fluxes.</title>
        <authorList>
            <person name="Altshuler I."/>
            <person name="Hamel J."/>
            <person name="Turney S."/>
            <person name="Magnuson E."/>
            <person name="Levesque R."/>
            <person name="Greer C."/>
            <person name="Whyte L.G."/>
        </authorList>
    </citation>
    <scope>NUCLEOTIDE SEQUENCE [LARGE SCALE GENOMIC DNA]</scope>
    <source>
        <strain evidence="8 9">42</strain>
    </source>
</reference>
<dbReference type="Gene3D" id="1.10.150.130">
    <property type="match status" value="1"/>
</dbReference>
<dbReference type="GO" id="GO:0015074">
    <property type="term" value="P:DNA integration"/>
    <property type="evidence" value="ECO:0007669"/>
    <property type="project" value="UniProtKB-KW"/>
</dbReference>
<dbReference type="InterPro" id="IPR004107">
    <property type="entry name" value="Integrase_SAM-like_N"/>
</dbReference>
<accession>A0A502ENB5</accession>
<dbReference type="InterPro" id="IPR044068">
    <property type="entry name" value="CB"/>
</dbReference>
<evidence type="ECO:0000256" key="5">
    <source>
        <dbReference type="PROSITE-ProRule" id="PRU01248"/>
    </source>
</evidence>
<keyword evidence="4" id="KW-0233">DNA recombination</keyword>
<evidence type="ECO:0000313" key="8">
    <source>
        <dbReference type="EMBL" id="TPG38522.1"/>
    </source>
</evidence>
<comment type="similarity">
    <text evidence="1">Belongs to the 'phage' integrase family.</text>
</comment>
<dbReference type="CDD" id="cd01182">
    <property type="entry name" value="INT_RitC_C_like"/>
    <property type="match status" value="1"/>
</dbReference>
<dbReference type="InterPro" id="IPR013762">
    <property type="entry name" value="Integrase-like_cat_sf"/>
</dbReference>
<dbReference type="InterPro" id="IPR010998">
    <property type="entry name" value="Integrase_recombinase_N"/>
</dbReference>
<organism evidence="8 9">
    <name type="scientific">Flavobacterium pectinovorum</name>
    <dbReference type="NCBI Taxonomy" id="29533"/>
    <lineage>
        <taxon>Bacteria</taxon>
        <taxon>Pseudomonadati</taxon>
        <taxon>Bacteroidota</taxon>
        <taxon>Flavobacteriia</taxon>
        <taxon>Flavobacteriales</taxon>
        <taxon>Flavobacteriaceae</taxon>
        <taxon>Flavobacterium</taxon>
    </lineage>
</organism>
<dbReference type="Pfam" id="PF02899">
    <property type="entry name" value="Phage_int_SAM_1"/>
    <property type="match status" value="1"/>
</dbReference>
<evidence type="ECO:0000256" key="4">
    <source>
        <dbReference type="ARBA" id="ARBA00023172"/>
    </source>
</evidence>
<evidence type="ECO:0000256" key="1">
    <source>
        <dbReference type="ARBA" id="ARBA00008857"/>
    </source>
</evidence>
<dbReference type="SUPFAM" id="SSF56349">
    <property type="entry name" value="DNA breaking-rejoining enzymes"/>
    <property type="match status" value="1"/>
</dbReference>
<feature type="domain" description="Core-binding (CB)" evidence="7">
    <location>
        <begin position="1"/>
        <end position="99"/>
    </location>
</feature>
<evidence type="ECO:0000256" key="2">
    <source>
        <dbReference type="ARBA" id="ARBA00022908"/>
    </source>
</evidence>
<dbReference type="GO" id="GO:0006310">
    <property type="term" value="P:DNA recombination"/>
    <property type="evidence" value="ECO:0007669"/>
    <property type="project" value="UniProtKB-KW"/>
</dbReference>
<keyword evidence="2" id="KW-0229">DNA integration</keyword>
<evidence type="ECO:0000256" key="3">
    <source>
        <dbReference type="ARBA" id="ARBA00023125"/>
    </source>
</evidence>
<dbReference type="Proteomes" id="UP000319700">
    <property type="component" value="Unassembled WGS sequence"/>
</dbReference>
<protein>
    <submittedName>
        <fullName evidence="8">Integrase</fullName>
    </submittedName>
</protein>
<keyword evidence="3 5" id="KW-0238">DNA-binding</keyword>
<dbReference type="GO" id="GO:0003677">
    <property type="term" value="F:DNA binding"/>
    <property type="evidence" value="ECO:0007669"/>
    <property type="project" value="UniProtKB-UniRule"/>
</dbReference>